<evidence type="ECO:0000313" key="2">
    <source>
        <dbReference type="EMBL" id="ACS83728.1"/>
    </source>
</evidence>
<dbReference type="Gene3D" id="3.40.710.10">
    <property type="entry name" value="DD-peptidase/beta-lactamase superfamily"/>
    <property type="match status" value="1"/>
</dbReference>
<organism evidence="2">
    <name type="scientific">uncultured bacterium AOPip4</name>
    <dbReference type="NCBI Taxonomy" id="654982"/>
    <lineage>
        <taxon>Bacteria</taxon>
        <taxon>environmental samples</taxon>
    </lineage>
</organism>
<reference evidence="2" key="1">
    <citation type="journal article" date="2010" name="Appl. Environ. Microbiol.">
        <title>Metagenomics Reveals Antibiotic Resistance Genes Encoding Predicted Bifunctional Proteins in Apple Orchard Soil.</title>
        <authorList>
            <person name="Donato J.J."/>
            <person name="Moe L.A."/>
            <person name="Converse B.J."/>
            <person name="Smart K.D."/>
            <person name="Berklein F.C."/>
            <person name="McManus P.S."/>
            <person name="Handelsman J."/>
        </authorList>
    </citation>
    <scope>NUCLEOTIDE SEQUENCE</scope>
</reference>
<gene>
    <name evidence="2" type="primary">pip4</name>
    <name evidence="2" type="ORF">WISOIL_0039</name>
</gene>
<dbReference type="Pfam" id="PF00144">
    <property type="entry name" value="Beta-lactamase"/>
    <property type="match status" value="1"/>
</dbReference>
<feature type="domain" description="Beta-lactamase-related" evidence="1">
    <location>
        <begin position="41"/>
        <end position="380"/>
    </location>
</feature>
<dbReference type="InterPro" id="IPR001466">
    <property type="entry name" value="Beta-lactam-related"/>
</dbReference>
<dbReference type="InterPro" id="IPR050491">
    <property type="entry name" value="AmpC-like"/>
</dbReference>
<dbReference type="InterPro" id="IPR012338">
    <property type="entry name" value="Beta-lactam/transpept-like"/>
</dbReference>
<dbReference type="PANTHER" id="PTHR46825">
    <property type="entry name" value="D-ALANYL-D-ALANINE-CARBOXYPEPTIDASE/ENDOPEPTIDASE AMPH"/>
    <property type="match status" value="1"/>
</dbReference>
<name>D6MLY8_9BACT</name>
<dbReference type="AlphaFoldDB" id="D6MLY8"/>
<sequence>MQNDRIFFGAIMMRLFKVFIVLFFSLLIPIHSYAVSNDKINDLARNFMKENQVEGMSVAVLDKNRILILNYGIADEFKKTPVTNDTIYTIASFSKTVTATLAAIASVENKLNLDEPFIQHFPGLNNDKDMGSITTRELLGHVSSLPFDFTPRPKTYPELVSALNHFDPKWPPGTEYSYSNASIGVVGYVLQNVYSEKYQDILNGKILKPLHMTSTFLTVPAEKEKYIALGHEKDNKIVPYSKDNGVWFAAASLKSTISDMAKYLNAHINYASLQDKNLARGIAVVHENNYCFADKLSCEQLAWQAHVISELKNSSGDSYFVAYDSNDMPTFARKQIMENGGLDKSKIFIDKTGSGFGMSSYMAYIPADKVGVVILLNKGIADERIKLGRDILRSLGSA</sequence>
<dbReference type="PANTHER" id="PTHR46825:SF8">
    <property type="entry name" value="BETA-LACTAMASE-RELATED"/>
    <property type="match status" value="1"/>
</dbReference>
<dbReference type="EMBL" id="GQ244494">
    <property type="protein sequence ID" value="ACS83728.1"/>
    <property type="molecule type" value="Genomic_DNA"/>
</dbReference>
<accession>D6MLY8</accession>
<protein>
    <submittedName>
        <fullName evidence="2">Pip4</fullName>
    </submittedName>
</protein>
<proteinExistence type="predicted"/>
<dbReference type="SUPFAM" id="SSF56601">
    <property type="entry name" value="beta-lactamase/transpeptidase-like"/>
    <property type="match status" value="1"/>
</dbReference>
<evidence type="ECO:0000259" key="1">
    <source>
        <dbReference type="Pfam" id="PF00144"/>
    </source>
</evidence>